<dbReference type="Gramene" id="LPERR03G17560.1">
    <property type="protein sequence ID" value="LPERR03G17560.1"/>
    <property type="gene ID" value="LPERR03G17560"/>
</dbReference>
<accession>A0A0D9VUZ0</accession>
<evidence type="ECO:0000313" key="2">
    <source>
        <dbReference type="Proteomes" id="UP000032180"/>
    </source>
</evidence>
<proteinExistence type="predicted"/>
<keyword evidence="2" id="KW-1185">Reference proteome</keyword>
<reference evidence="2" key="2">
    <citation type="submission" date="2013-12" db="EMBL/GenBank/DDBJ databases">
        <authorList>
            <person name="Yu Y."/>
            <person name="Lee S."/>
            <person name="de Baynast K."/>
            <person name="Wissotski M."/>
            <person name="Liu L."/>
            <person name="Talag J."/>
            <person name="Goicoechea J."/>
            <person name="Angelova A."/>
            <person name="Jetty R."/>
            <person name="Kudrna D."/>
            <person name="Golser W."/>
            <person name="Rivera L."/>
            <person name="Zhang J."/>
            <person name="Wing R."/>
        </authorList>
    </citation>
    <scope>NUCLEOTIDE SEQUENCE</scope>
</reference>
<dbReference type="AlphaFoldDB" id="A0A0D9VUZ0"/>
<reference evidence="1" key="3">
    <citation type="submission" date="2015-04" db="UniProtKB">
        <authorList>
            <consortium name="EnsemblPlants"/>
        </authorList>
    </citation>
    <scope>IDENTIFICATION</scope>
</reference>
<dbReference type="EnsemblPlants" id="LPERR03G17560.1">
    <property type="protein sequence ID" value="LPERR03G17560.1"/>
    <property type="gene ID" value="LPERR03G17560"/>
</dbReference>
<organism evidence="1 2">
    <name type="scientific">Leersia perrieri</name>
    <dbReference type="NCBI Taxonomy" id="77586"/>
    <lineage>
        <taxon>Eukaryota</taxon>
        <taxon>Viridiplantae</taxon>
        <taxon>Streptophyta</taxon>
        <taxon>Embryophyta</taxon>
        <taxon>Tracheophyta</taxon>
        <taxon>Spermatophyta</taxon>
        <taxon>Magnoliopsida</taxon>
        <taxon>Liliopsida</taxon>
        <taxon>Poales</taxon>
        <taxon>Poaceae</taxon>
        <taxon>BOP clade</taxon>
        <taxon>Oryzoideae</taxon>
        <taxon>Oryzeae</taxon>
        <taxon>Oryzinae</taxon>
        <taxon>Leersia</taxon>
    </lineage>
</organism>
<reference evidence="1 2" key="1">
    <citation type="submission" date="2012-08" db="EMBL/GenBank/DDBJ databases">
        <title>Oryza genome evolution.</title>
        <authorList>
            <person name="Wing R.A."/>
        </authorList>
    </citation>
    <scope>NUCLEOTIDE SEQUENCE</scope>
</reference>
<name>A0A0D9VUZ0_9ORYZ</name>
<dbReference type="Proteomes" id="UP000032180">
    <property type="component" value="Chromosome 3"/>
</dbReference>
<evidence type="ECO:0000313" key="1">
    <source>
        <dbReference type="EnsemblPlants" id="LPERR03G17560.1"/>
    </source>
</evidence>
<sequence length="142" mass="15568">MDQQETVGIFLGWCVHDGKGVRPTMRWWCRRLIDFNAAPDAEGAGGSGSVVLDILVREVDAAMASLRLALTSEDLRIAAMAQAYQAMSLLLKMMEPTTHDIASTVRRGTRWGEGRDGARVLCENIGFMVDQSENMVKTPGPN</sequence>
<dbReference type="HOGENOM" id="CLU_1818608_0_0_1"/>
<protein>
    <submittedName>
        <fullName evidence="1">Uncharacterized protein</fullName>
    </submittedName>
</protein>